<keyword evidence="1" id="KW-0472">Membrane</keyword>
<evidence type="ECO:0000256" key="1">
    <source>
        <dbReference type="SAM" id="Phobius"/>
    </source>
</evidence>
<reference evidence="2 3" key="1">
    <citation type="journal article" date="2016" name="Nat. Commun.">
        <title>Thousands of microbial genomes shed light on interconnected biogeochemical processes in an aquifer system.</title>
        <authorList>
            <person name="Anantharaman K."/>
            <person name="Brown C.T."/>
            <person name="Hug L.A."/>
            <person name="Sharon I."/>
            <person name="Castelle C.J."/>
            <person name="Probst A.J."/>
            <person name="Thomas B.C."/>
            <person name="Singh A."/>
            <person name="Wilkins M.J."/>
            <person name="Karaoz U."/>
            <person name="Brodie E.L."/>
            <person name="Williams K.H."/>
            <person name="Hubbard S.S."/>
            <person name="Banfield J.F."/>
        </authorList>
    </citation>
    <scope>NUCLEOTIDE SEQUENCE [LARGE SCALE GENOMIC DNA]</scope>
</reference>
<proteinExistence type="predicted"/>
<dbReference type="AlphaFoldDB" id="A0A1G1Z594"/>
<gene>
    <name evidence="2" type="ORF">A3F24_00715</name>
</gene>
<feature type="transmembrane region" description="Helical" evidence="1">
    <location>
        <begin position="14"/>
        <end position="35"/>
    </location>
</feature>
<evidence type="ECO:0000313" key="2">
    <source>
        <dbReference type="EMBL" id="OGY59070.1"/>
    </source>
</evidence>
<organism evidence="2 3">
    <name type="scientific">Candidatus Colwellbacteria bacterium RIFCSPHIGHO2_12_FULL_44_17</name>
    <dbReference type="NCBI Taxonomy" id="1797689"/>
    <lineage>
        <taxon>Bacteria</taxon>
        <taxon>Candidatus Colwelliibacteriota</taxon>
    </lineage>
</organism>
<keyword evidence="1" id="KW-1133">Transmembrane helix</keyword>
<evidence type="ECO:0000313" key="3">
    <source>
        <dbReference type="Proteomes" id="UP000178515"/>
    </source>
</evidence>
<name>A0A1G1Z594_9BACT</name>
<dbReference type="STRING" id="1797689.A3F24_00715"/>
<dbReference type="EMBL" id="MHIX01000025">
    <property type="protein sequence ID" value="OGY59070.1"/>
    <property type="molecule type" value="Genomic_DNA"/>
</dbReference>
<dbReference type="Proteomes" id="UP000178515">
    <property type="component" value="Unassembled WGS sequence"/>
</dbReference>
<accession>A0A1G1Z594</accession>
<sequence length="96" mass="10639">MAIIVKEERKTQNIFPAFLTFLILLLVGVTGYALFFAPVPLVEKVAPTNIDSLSKLAELKAEPDEVMAHPTFKKLREYVGRPSVGINGRSNPFLPL</sequence>
<protein>
    <submittedName>
        <fullName evidence="2">Uncharacterized protein</fullName>
    </submittedName>
</protein>
<keyword evidence="1" id="KW-0812">Transmembrane</keyword>
<comment type="caution">
    <text evidence="2">The sequence shown here is derived from an EMBL/GenBank/DDBJ whole genome shotgun (WGS) entry which is preliminary data.</text>
</comment>